<evidence type="ECO:0008006" key="3">
    <source>
        <dbReference type="Google" id="ProtNLM"/>
    </source>
</evidence>
<dbReference type="RefSeq" id="WP_133225335.1">
    <property type="nucleotide sequence ID" value="NZ_SMRT01000001.1"/>
</dbReference>
<name>A0A4R5KX66_9BACL</name>
<reference evidence="1 2" key="1">
    <citation type="submission" date="2019-03" db="EMBL/GenBank/DDBJ databases">
        <title>This is whole genome sequence of Paenibacillus sp MS74 strain.</title>
        <authorList>
            <person name="Trinh H.N."/>
        </authorList>
    </citation>
    <scope>NUCLEOTIDE SEQUENCE [LARGE SCALE GENOMIC DNA]</scope>
    <source>
        <strain evidence="1 2">MS74</strain>
    </source>
</reference>
<gene>
    <name evidence="1" type="ORF">E1757_03075</name>
</gene>
<proteinExistence type="predicted"/>
<dbReference type="OrthoDB" id="2580362at2"/>
<dbReference type="Proteomes" id="UP000295636">
    <property type="component" value="Unassembled WGS sequence"/>
</dbReference>
<evidence type="ECO:0000313" key="2">
    <source>
        <dbReference type="Proteomes" id="UP000295636"/>
    </source>
</evidence>
<protein>
    <recommendedName>
        <fullName evidence="3">PilZ domain-containing protein</fullName>
    </recommendedName>
</protein>
<dbReference type="EMBL" id="SMRT01000001">
    <property type="protein sequence ID" value="TDG00624.1"/>
    <property type="molecule type" value="Genomic_DNA"/>
</dbReference>
<comment type="caution">
    <text evidence="1">The sequence shown here is derived from an EMBL/GenBank/DDBJ whole genome shotgun (WGS) entry which is preliminary data.</text>
</comment>
<organism evidence="1 2">
    <name type="scientific">Paenibacillus piri</name>
    <dbReference type="NCBI Taxonomy" id="2547395"/>
    <lineage>
        <taxon>Bacteria</taxon>
        <taxon>Bacillati</taxon>
        <taxon>Bacillota</taxon>
        <taxon>Bacilli</taxon>
        <taxon>Bacillales</taxon>
        <taxon>Paenibacillaceae</taxon>
        <taxon>Paenibacillus</taxon>
    </lineage>
</organism>
<sequence length="198" mass="23086">MKDIQLLHKGKVYHGLIGYETDFMEIELSASARPAFECGEKVLCFDFKSRQIAVVLHKSPAKVILAPVDSELFQIKARPNLMTEELFGDERETVHSYKLNTFGTISEDFKTRAVRFSDVSRYGLGFEIEDFTVKLNEMYESTIFCDDEAIRMKLIVRYAHIKEKTIRYGSEIHYISPADLTKFRYYIVMHNFKQLMLV</sequence>
<dbReference type="AlphaFoldDB" id="A0A4R5KX66"/>
<evidence type="ECO:0000313" key="1">
    <source>
        <dbReference type="EMBL" id="TDG00624.1"/>
    </source>
</evidence>
<accession>A0A4R5KX66</accession>
<keyword evidence="2" id="KW-1185">Reference proteome</keyword>